<evidence type="ECO:0000259" key="4">
    <source>
        <dbReference type="Pfam" id="PF08622"/>
    </source>
</evidence>
<proteinExistence type="inferred from homology"/>
<evidence type="ECO:0000256" key="2">
    <source>
        <dbReference type="ARBA" id="ARBA00009069"/>
    </source>
</evidence>
<dbReference type="InterPro" id="IPR051385">
    <property type="entry name" value="Ceramide-binding_SVF1"/>
</dbReference>
<evidence type="ECO:0000313" key="6">
    <source>
        <dbReference type="EMBL" id="KAG0689216.1"/>
    </source>
</evidence>
<comment type="caution">
    <text evidence="6">The sequence shown here is derived from an EMBL/GenBank/DDBJ whole genome shotgun (WGS) entry which is preliminary data.</text>
</comment>
<dbReference type="InterPro" id="IPR013931">
    <property type="entry name" value="Svf1-like_N"/>
</dbReference>
<organism evidence="6 7">
    <name type="scientific">Pichia californica</name>
    <dbReference type="NCBI Taxonomy" id="460514"/>
    <lineage>
        <taxon>Eukaryota</taxon>
        <taxon>Fungi</taxon>
        <taxon>Dikarya</taxon>
        <taxon>Ascomycota</taxon>
        <taxon>Saccharomycotina</taxon>
        <taxon>Pichiomycetes</taxon>
        <taxon>Pichiales</taxon>
        <taxon>Pichiaceae</taxon>
        <taxon>Pichia</taxon>
    </lineage>
</organism>
<accession>A0A9P6WLM5</accession>
<keyword evidence="7" id="KW-1185">Reference proteome</keyword>
<comment type="subcellular location">
    <subcellularLocation>
        <location evidence="1">Cytoplasm</location>
    </subcellularLocation>
</comment>
<dbReference type="PANTHER" id="PTHR47107">
    <property type="entry name" value="SVF1-LIKE PROTEIN YDR222W-RELATED"/>
    <property type="match status" value="1"/>
</dbReference>
<dbReference type="AlphaFoldDB" id="A0A9P6WLM5"/>
<dbReference type="Pfam" id="PF17187">
    <property type="entry name" value="Svf1_C"/>
    <property type="match status" value="1"/>
</dbReference>
<feature type="domain" description="Svf1-like N-terminal" evidence="4">
    <location>
        <begin position="57"/>
        <end position="236"/>
    </location>
</feature>
<dbReference type="GO" id="GO:0006979">
    <property type="term" value="P:response to oxidative stress"/>
    <property type="evidence" value="ECO:0007669"/>
    <property type="project" value="InterPro"/>
</dbReference>
<gene>
    <name evidence="6" type="primary">SVF1</name>
    <name evidence="6" type="ORF">C6P40_005413</name>
</gene>
<reference evidence="6" key="1">
    <citation type="submission" date="2020-11" db="EMBL/GenBank/DDBJ databases">
        <title>Kefir isolates.</title>
        <authorList>
            <person name="Marcisauskas S."/>
            <person name="Kim Y."/>
            <person name="Blasche S."/>
        </authorList>
    </citation>
    <scope>NUCLEOTIDE SEQUENCE</scope>
    <source>
        <strain evidence="6">Olga-1</strain>
    </source>
</reference>
<keyword evidence="3" id="KW-0963">Cytoplasm</keyword>
<dbReference type="Proteomes" id="UP000697127">
    <property type="component" value="Unassembled WGS sequence"/>
</dbReference>
<dbReference type="GO" id="GO:0005737">
    <property type="term" value="C:cytoplasm"/>
    <property type="evidence" value="ECO:0007669"/>
    <property type="project" value="UniProtKB-SubCell"/>
</dbReference>
<comment type="similarity">
    <text evidence="2">Belongs to the SVF1 family.</text>
</comment>
<dbReference type="EMBL" id="PUHW01000094">
    <property type="protein sequence ID" value="KAG0689216.1"/>
    <property type="molecule type" value="Genomic_DNA"/>
</dbReference>
<name>A0A9P6WLM5_9ASCO</name>
<dbReference type="Pfam" id="PF08622">
    <property type="entry name" value="Svf1"/>
    <property type="match status" value="1"/>
</dbReference>
<sequence>MWKLVQSGLSVVAGTAEPEYGPDSIHPVGYDNKVDELPYKSLTIDDLKFVSPNHTNVETQTFYFEDIKHAGFAQIIHSNVIGLHTTAQFTFKIFEKETPQDFVWTSTKLENFFIENGTDFKADNLSIILNKDNIDTYQIDSSVNKLSEVHLTVKRIGDGIKFGKDGTTYYGTDIENPWGSMRHVFWPRCEVNGNIILREIKEGQNIDELENDEIEYIDKESITINNGLTMYVMALQGMKPHHAAATWDFLNYQSDNYSVVLMEFTTPPSYNRTKVSVAIVVDNTGKIILGTMNNETKHLETNVDETSGWDVPTKISYTLKDEKSNLEVDVVGDLKNLCERVDVMAEIPQFVKNIVSGVAGTKPYIYQFSNKMNLTIKKDDKVETTDEGYAYSESTFITAI</sequence>
<evidence type="ECO:0000259" key="5">
    <source>
        <dbReference type="Pfam" id="PF17187"/>
    </source>
</evidence>
<dbReference type="OrthoDB" id="2590239at2759"/>
<feature type="domain" description="Svf1-like C-terminal" evidence="5">
    <location>
        <begin position="238"/>
        <end position="397"/>
    </location>
</feature>
<evidence type="ECO:0000313" key="7">
    <source>
        <dbReference type="Proteomes" id="UP000697127"/>
    </source>
</evidence>
<dbReference type="PANTHER" id="PTHR47107:SF1">
    <property type="entry name" value="CERAMIDE-BINDING PROTEIN SVF1-RELATED"/>
    <property type="match status" value="1"/>
</dbReference>
<dbReference type="InterPro" id="IPR033394">
    <property type="entry name" value="Svf1-like_C"/>
</dbReference>
<evidence type="ECO:0000256" key="3">
    <source>
        <dbReference type="ARBA" id="ARBA00022490"/>
    </source>
</evidence>
<protein>
    <submittedName>
        <fullName evidence="6">Cell survival pathways protein</fullName>
    </submittedName>
</protein>
<evidence type="ECO:0000256" key="1">
    <source>
        <dbReference type="ARBA" id="ARBA00004496"/>
    </source>
</evidence>
<dbReference type="SUPFAM" id="SSF159245">
    <property type="entry name" value="AttH-like"/>
    <property type="match status" value="1"/>
</dbReference>